<dbReference type="EMBL" id="PYGA01000013">
    <property type="protein sequence ID" value="PSK95891.1"/>
    <property type="molecule type" value="Genomic_DNA"/>
</dbReference>
<dbReference type="Proteomes" id="UP000240542">
    <property type="component" value="Unassembled WGS sequence"/>
</dbReference>
<sequence length="117" mass="12344">MVVAVAGLFDRLLGGSQGPTPLTEEAIDEARLLIAEDKPIQAIKAIREHTGMGLVEAKSVADAIAEGRPVPGAPVANLADRARELRDQDRIADAVRLVATETGMTEDEAARFIGSLD</sequence>
<dbReference type="InterPro" id="IPR013823">
    <property type="entry name" value="Ribosomal_bL12_C"/>
</dbReference>
<name>A0A2P8DF99_9ACTN</name>
<dbReference type="GO" id="GO:0003735">
    <property type="term" value="F:structural constituent of ribosome"/>
    <property type="evidence" value="ECO:0007669"/>
    <property type="project" value="InterPro"/>
</dbReference>
<reference evidence="2 3" key="1">
    <citation type="submission" date="2018-03" db="EMBL/GenBank/DDBJ databases">
        <title>Genomic Encyclopedia of Archaeal and Bacterial Type Strains, Phase II (KMG-II): from individual species to whole genera.</title>
        <authorList>
            <person name="Goeker M."/>
        </authorList>
    </citation>
    <scope>NUCLEOTIDE SEQUENCE [LARGE SCALE GENOMIC DNA]</scope>
    <source>
        <strain evidence="2 3">DSM 45312</strain>
    </source>
</reference>
<proteinExistence type="predicted"/>
<evidence type="ECO:0000313" key="2">
    <source>
        <dbReference type="EMBL" id="PSK95891.1"/>
    </source>
</evidence>
<dbReference type="Pfam" id="PF00542">
    <property type="entry name" value="Ribosomal_L12"/>
    <property type="match status" value="1"/>
</dbReference>
<evidence type="ECO:0000313" key="3">
    <source>
        <dbReference type="Proteomes" id="UP000240542"/>
    </source>
</evidence>
<comment type="caution">
    <text evidence="2">The sequence shown here is derived from an EMBL/GenBank/DDBJ whole genome shotgun (WGS) entry which is preliminary data.</text>
</comment>
<dbReference type="InterPro" id="IPR014719">
    <property type="entry name" value="Ribosomal_bL12_C/ClpS-like"/>
</dbReference>
<dbReference type="GO" id="GO:0006412">
    <property type="term" value="P:translation"/>
    <property type="evidence" value="ECO:0007669"/>
    <property type="project" value="InterPro"/>
</dbReference>
<protein>
    <submittedName>
        <fullName evidence="2">Ribosomal L7/L12-like protein</fullName>
    </submittedName>
</protein>
<organism evidence="2 3">
    <name type="scientific">Murinocardiopsis flavida</name>
    <dbReference type="NCBI Taxonomy" id="645275"/>
    <lineage>
        <taxon>Bacteria</taxon>
        <taxon>Bacillati</taxon>
        <taxon>Actinomycetota</taxon>
        <taxon>Actinomycetes</taxon>
        <taxon>Streptosporangiales</taxon>
        <taxon>Nocardiopsidaceae</taxon>
        <taxon>Murinocardiopsis</taxon>
    </lineage>
</organism>
<feature type="domain" description="Large ribosomal subunit protein bL12 C-terminal" evidence="1">
    <location>
        <begin position="35"/>
        <end position="63"/>
    </location>
</feature>
<accession>A0A2P8DF99</accession>
<dbReference type="Gene3D" id="3.30.1390.10">
    <property type="match status" value="1"/>
</dbReference>
<evidence type="ECO:0000259" key="1">
    <source>
        <dbReference type="Pfam" id="PF00542"/>
    </source>
</evidence>
<keyword evidence="3" id="KW-1185">Reference proteome</keyword>
<dbReference type="AlphaFoldDB" id="A0A2P8DF99"/>
<gene>
    <name evidence="2" type="ORF">CLV63_11354</name>
</gene>